<sequence length="156" mass="16620">MPMKRVVALLAILAATPAEAVDYRWVVGTGQGSVEASIRNKSGGNFIIFCGSGTDELRSGIILEGVADTAPKQKPLDVQVVVDGKSFPFSVTGGYGPTEARGARFTLQNLAEALLASRAADFTIEYPSLDKSERYSLLNVRDALKEKKGTIVTPCL</sequence>
<reference evidence="2" key="2">
    <citation type="submission" date="2021-08" db="EMBL/GenBank/DDBJ databases">
        <authorList>
            <person name="Tani A."/>
            <person name="Ola A."/>
            <person name="Ogura Y."/>
            <person name="Katsura K."/>
            <person name="Hayashi T."/>
        </authorList>
    </citation>
    <scope>NUCLEOTIDE SEQUENCE</scope>
    <source>
        <strain evidence="2">DSM 23674</strain>
    </source>
</reference>
<name>A0ABQ4TI98_9HYPH</name>
<evidence type="ECO:0000313" key="3">
    <source>
        <dbReference type="Proteomes" id="UP001055101"/>
    </source>
</evidence>
<keyword evidence="3" id="KW-1185">Reference proteome</keyword>
<dbReference type="EMBL" id="BPRA01000001">
    <property type="protein sequence ID" value="GJE53745.1"/>
    <property type="molecule type" value="Genomic_DNA"/>
</dbReference>
<keyword evidence="1" id="KW-0732">Signal</keyword>
<gene>
    <name evidence="2" type="ORF">EKPJFOCH_0212</name>
</gene>
<comment type="caution">
    <text evidence="2">The sequence shown here is derived from an EMBL/GenBank/DDBJ whole genome shotgun (WGS) entry which is preliminary data.</text>
</comment>
<accession>A0ABQ4TI98</accession>
<evidence type="ECO:0000256" key="1">
    <source>
        <dbReference type="SAM" id="SignalP"/>
    </source>
</evidence>
<evidence type="ECO:0000313" key="2">
    <source>
        <dbReference type="EMBL" id="GJE53745.1"/>
    </source>
</evidence>
<dbReference type="RefSeq" id="WP_238230400.1">
    <property type="nucleotide sequence ID" value="NZ_BPRA01000001.1"/>
</dbReference>
<organism evidence="2 3">
    <name type="scientific">Methylobacterium thuringiense</name>
    <dbReference type="NCBI Taxonomy" id="1003091"/>
    <lineage>
        <taxon>Bacteria</taxon>
        <taxon>Pseudomonadati</taxon>
        <taxon>Pseudomonadota</taxon>
        <taxon>Alphaproteobacteria</taxon>
        <taxon>Hyphomicrobiales</taxon>
        <taxon>Methylobacteriaceae</taxon>
        <taxon>Methylobacterium</taxon>
    </lineage>
</organism>
<feature type="chain" id="PRO_5045709549" evidence="1">
    <location>
        <begin position="21"/>
        <end position="156"/>
    </location>
</feature>
<reference evidence="2" key="1">
    <citation type="journal article" date="2021" name="Front. Microbiol.">
        <title>Comprehensive Comparative Genomics and Phenotyping of Methylobacterium Species.</title>
        <authorList>
            <person name="Alessa O."/>
            <person name="Ogura Y."/>
            <person name="Fujitani Y."/>
            <person name="Takami H."/>
            <person name="Hayashi T."/>
            <person name="Sahin N."/>
            <person name="Tani A."/>
        </authorList>
    </citation>
    <scope>NUCLEOTIDE SEQUENCE</scope>
    <source>
        <strain evidence="2">DSM 23674</strain>
    </source>
</reference>
<feature type="signal peptide" evidence="1">
    <location>
        <begin position="1"/>
        <end position="20"/>
    </location>
</feature>
<protein>
    <submittedName>
        <fullName evidence="2">Uncharacterized protein</fullName>
    </submittedName>
</protein>
<dbReference type="Proteomes" id="UP001055101">
    <property type="component" value="Unassembled WGS sequence"/>
</dbReference>
<proteinExistence type="predicted"/>